<dbReference type="EMBL" id="JAINUG010000333">
    <property type="protein sequence ID" value="KAJ8378023.1"/>
    <property type="molecule type" value="Genomic_DNA"/>
</dbReference>
<feature type="region of interest" description="Disordered" evidence="1">
    <location>
        <begin position="100"/>
        <end position="121"/>
    </location>
</feature>
<dbReference type="Proteomes" id="UP001221898">
    <property type="component" value="Unassembled WGS sequence"/>
</dbReference>
<name>A0AAD7W3I5_9TELE</name>
<evidence type="ECO:0000256" key="1">
    <source>
        <dbReference type="SAM" id="MobiDB-lite"/>
    </source>
</evidence>
<protein>
    <submittedName>
        <fullName evidence="2">Uncharacterized protein</fullName>
    </submittedName>
</protein>
<dbReference type="AlphaFoldDB" id="A0AAD7W3I5"/>
<feature type="compositionally biased region" description="Basic and acidic residues" evidence="1">
    <location>
        <begin position="112"/>
        <end position="121"/>
    </location>
</feature>
<evidence type="ECO:0000313" key="3">
    <source>
        <dbReference type="Proteomes" id="UP001221898"/>
    </source>
</evidence>
<proteinExistence type="predicted"/>
<sequence>MFAGKRFIGQSRGTNRLPRFTERLGPQLSRTPTAQIRGKTVLRAARFIKGLERLYPHVCVGRVRSPAKSRFETWRPEYLMKEDRASVSSVPPTAPYTCSTCNGTASRPGHWNPREETEAAP</sequence>
<comment type="caution">
    <text evidence="2">The sequence shown here is derived from an EMBL/GenBank/DDBJ whole genome shotgun (WGS) entry which is preliminary data.</text>
</comment>
<evidence type="ECO:0000313" key="2">
    <source>
        <dbReference type="EMBL" id="KAJ8378023.1"/>
    </source>
</evidence>
<reference evidence="2" key="1">
    <citation type="journal article" date="2023" name="Science">
        <title>Genome structures resolve the early diversification of teleost fishes.</title>
        <authorList>
            <person name="Parey E."/>
            <person name="Louis A."/>
            <person name="Montfort J."/>
            <person name="Bouchez O."/>
            <person name="Roques C."/>
            <person name="Iampietro C."/>
            <person name="Lluch J."/>
            <person name="Castinel A."/>
            <person name="Donnadieu C."/>
            <person name="Desvignes T."/>
            <person name="Floi Bucao C."/>
            <person name="Jouanno E."/>
            <person name="Wen M."/>
            <person name="Mejri S."/>
            <person name="Dirks R."/>
            <person name="Jansen H."/>
            <person name="Henkel C."/>
            <person name="Chen W.J."/>
            <person name="Zahm M."/>
            <person name="Cabau C."/>
            <person name="Klopp C."/>
            <person name="Thompson A.W."/>
            <person name="Robinson-Rechavi M."/>
            <person name="Braasch I."/>
            <person name="Lecointre G."/>
            <person name="Bobe J."/>
            <person name="Postlethwait J.H."/>
            <person name="Berthelot C."/>
            <person name="Roest Crollius H."/>
            <person name="Guiguen Y."/>
        </authorList>
    </citation>
    <scope>NUCLEOTIDE SEQUENCE</scope>
    <source>
        <strain evidence="2">NC1722</strain>
    </source>
</reference>
<organism evidence="2 3">
    <name type="scientific">Aldrovandia affinis</name>
    <dbReference type="NCBI Taxonomy" id="143900"/>
    <lineage>
        <taxon>Eukaryota</taxon>
        <taxon>Metazoa</taxon>
        <taxon>Chordata</taxon>
        <taxon>Craniata</taxon>
        <taxon>Vertebrata</taxon>
        <taxon>Euteleostomi</taxon>
        <taxon>Actinopterygii</taxon>
        <taxon>Neopterygii</taxon>
        <taxon>Teleostei</taxon>
        <taxon>Notacanthiformes</taxon>
        <taxon>Halosauridae</taxon>
        <taxon>Aldrovandia</taxon>
    </lineage>
</organism>
<accession>A0AAD7W3I5</accession>
<gene>
    <name evidence="2" type="ORF">AAFF_G00248940</name>
</gene>
<keyword evidence="3" id="KW-1185">Reference proteome</keyword>